<dbReference type="AlphaFoldDB" id="A0A6I0FEW0"/>
<dbReference type="Pfam" id="PF03432">
    <property type="entry name" value="Relaxase"/>
    <property type="match status" value="1"/>
</dbReference>
<feature type="domain" description="MobA/VirD2-like nuclease" evidence="1">
    <location>
        <begin position="23"/>
        <end position="151"/>
    </location>
</feature>
<dbReference type="OrthoDB" id="9762440at2"/>
<gene>
    <name evidence="2" type="ORF">F8154_04275</name>
</gene>
<accession>A0A6I0FEW0</accession>
<evidence type="ECO:0000313" key="2">
    <source>
        <dbReference type="EMBL" id="KAB3536300.1"/>
    </source>
</evidence>
<dbReference type="RefSeq" id="WP_151860356.1">
    <property type="nucleotide sequence ID" value="NZ_WBZC01000012.1"/>
</dbReference>
<evidence type="ECO:0000259" key="1">
    <source>
        <dbReference type="Pfam" id="PF03432"/>
    </source>
</evidence>
<reference evidence="2 3" key="1">
    <citation type="submission" date="2019-10" db="EMBL/GenBank/DDBJ databases">
        <title>Alkaliphilus serpentinus sp. nov. and Alkaliphilus pronyensis sp. nov., two novel anaerobic alkaliphilic species isolated from the serpentinized-hosted hydrothermal field of the Prony Bay (New Caledonia).</title>
        <authorList>
            <person name="Postec A."/>
        </authorList>
    </citation>
    <scope>NUCLEOTIDE SEQUENCE [LARGE SCALE GENOMIC DNA]</scope>
    <source>
        <strain evidence="2 3">LacV</strain>
    </source>
</reference>
<evidence type="ECO:0000313" key="3">
    <source>
        <dbReference type="Proteomes" id="UP000432715"/>
    </source>
</evidence>
<dbReference type="Proteomes" id="UP000432715">
    <property type="component" value="Unassembled WGS sequence"/>
</dbReference>
<sequence length="318" mass="36960">MAVIEFINGKNSTLSALERVLKYIMNPAKTEVGLIGGYNCVADKAYNEYYMTKAEYSKLNGRQYIHFTQSFAPYDKVTPEMVKQIADELVQMEQFKGFQIAYAVHTDRDHLHTHFVVNTVNKETGMKWKQSAEQLQMMKDYSDEICKKYGLIITQGKSGNHVNRGEYRSKEKGHSWKYELYLAVKKVKWIARSKEDFIANMKTLGYQVDWRDTRKYITFTNGEGKKCRNRKLYPPEHFTKEALLKAFELNSQRMDAKLSRNKMEMLLSAVQLVKMDDPLETGKNYPLSTLEGEALKEKIEESKKGKGLNWDKESENSM</sequence>
<dbReference type="EMBL" id="WBZC01000012">
    <property type="protein sequence ID" value="KAB3536300.1"/>
    <property type="molecule type" value="Genomic_DNA"/>
</dbReference>
<proteinExistence type="predicted"/>
<comment type="caution">
    <text evidence="2">The sequence shown here is derived from an EMBL/GenBank/DDBJ whole genome shotgun (WGS) entry which is preliminary data.</text>
</comment>
<name>A0A6I0FEW0_9FIRM</name>
<dbReference type="InterPro" id="IPR005094">
    <property type="entry name" value="Endonuclease_MobA/VirD2"/>
</dbReference>
<organism evidence="2 3">
    <name type="scientific">Alkaliphilus pronyensis</name>
    <dbReference type="NCBI Taxonomy" id="1482732"/>
    <lineage>
        <taxon>Bacteria</taxon>
        <taxon>Bacillati</taxon>
        <taxon>Bacillota</taxon>
        <taxon>Clostridia</taxon>
        <taxon>Peptostreptococcales</taxon>
        <taxon>Natronincolaceae</taxon>
        <taxon>Alkaliphilus</taxon>
    </lineage>
</organism>
<keyword evidence="3" id="KW-1185">Reference proteome</keyword>
<protein>
    <submittedName>
        <fullName evidence="2">Relaxase/mobilization nuclease domain-containing protein</fullName>
    </submittedName>
</protein>